<proteinExistence type="predicted"/>
<feature type="transmembrane region" description="Helical" evidence="1">
    <location>
        <begin position="87"/>
        <end position="106"/>
    </location>
</feature>
<name>A0A7C3AS48_9BACT</name>
<dbReference type="InterPro" id="IPR014229">
    <property type="entry name" value="Spore_YtfJ"/>
</dbReference>
<reference evidence="2" key="1">
    <citation type="journal article" date="2020" name="mSystems">
        <title>Genome- and Community-Level Interaction Insights into Carbon Utilization and Element Cycling Functions of Hydrothermarchaeota in Hydrothermal Sediment.</title>
        <authorList>
            <person name="Zhou Z."/>
            <person name="Liu Y."/>
            <person name="Xu W."/>
            <person name="Pan J."/>
            <person name="Luo Z.H."/>
            <person name="Li M."/>
        </authorList>
    </citation>
    <scope>NUCLEOTIDE SEQUENCE [LARGE SCALE GENOMIC DNA]</scope>
    <source>
        <strain evidence="2">SpSt-192</strain>
    </source>
</reference>
<dbReference type="AlphaFoldDB" id="A0A7C3AS48"/>
<organism evidence="2">
    <name type="scientific">Thermorudis sp</name>
    <dbReference type="NCBI Taxonomy" id="1969470"/>
    <lineage>
        <taxon>Bacteria</taxon>
        <taxon>Pseudomonadati</taxon>
        <taxon>Thermomicrobiota</taxon>
        <taxon>Thermomicrobia</taxon>
        <taxon>Thermomicrobia incertae sedis</taxon>
        <taxon>Thermorudis</taxon>
    </lineage>
</organism>
<gene>
    <name evidence="2" type="ORF">ENP13_10205</name>
</gene>
<comment type="caution">
    <text evidence="2">The sequence shown here is derived from an EMBL/GenBank/DDBJ whole genome shotgun (WGS) entry which is preliminary data.</text>
</comment>
<accession>A0A7C3AS48</accession>
<dbReference type="Pfam" id="PF09579">
    <property type="entry name" value="Spore_YtfJ"/>
    <property type="match status" value="1"/>
</dbReference>
<evidence type="ECO:0000256" key="1">
    <source>
        <dbReference type="SAM" id="Phobius"/>
    </source>
</evidence>
<keyword evidence="1" id="KW-0812">Transmembrane</keyword>
<keyword evidence="1" id="KW-1133">Transmembrane helix</keyword>
<keyword evidence="1" id="KW-0472">Membrane</keyword>
<sequence length="112" mass="11569">MDIRELLAQAQDAMSVKRVFGDPYERDGVTIIPVAKISGGAGGGSGEGEAQGRGWGGGFGVSARPAGVYVIKGGTVTWQPALDVNRIILGGQLVAIALLLVIRAIVQARARK</sequence>
<dbReference type="EMBL" id="DSID01000774">
    <property type="protein sequence ID" value="HEX71594.1"/>
    <property type="molecule type" value="Genomic_DNA"/>
</dbReference>
<protein>
    <submittedName>
        <fullName evidence="2">Sporulation protein</fullName>
    </submittedName>
</protein>
<evidence type="ECO:0000313" key="2">
    <source>
        <dbReference type="EMBL" id="HEX71594.1"/>
    </source>
</evidence>